<keyword evidence="2" id="KW-0472">Membrane</keyword>
<gene>
    <name evidence="4" type="ORF">E5222_09060</name>
</gene>
<comment type="caution">
    <text evidence="4">The sequence shown here is derived from an EMBL/GenBank/DDBJ whole genome shotgun (WGS) entry which is preliminary data.</text>
</comment>
<feature type="region of interest" description="Disordered" evidence="1">
    <location>
        <begin position="212"/>
        <end position="269"/>
    </location>
</feature>
<keyword evidence="3" id="KW-0732">Signal</keyword>
<protein>
    <recommendedName>
        <fullName evidence="6">Secreted protein</fullName>
    </recommendedName>
</protein>
<dbReference type="Proteomes" id="UP000309389">
    <property type="component" value="Unassembled WGS sequence"/>
</dbReference>
<evidence type="ECO:0000313" key="4">
    <source>
        <dbReference type="EMBL" id="TIX50412.1"/>
    </source>
</evidence>
<evidence type="ECO:0000256" key="3">
    <source>
        <dbReference type="SAM" id="SignalP"/>
    </source>
</evidence>
<name>A0A4T3F048_9SPHN</name>
<accession>A0A4T3F048</accession>
<evidence type="ECO:0000256" key="2">
    <source>
        <dbReference type="SAM" id="Phobius"/>
    </source>
</evidence>
<reference evidence="4 5" key="1">
    <citation type="submission" date="2019-04" db="EMBL/GenBank/DDBJ databases">
        <title>Altererythrobacter aquimixticola sp. nov., isolated from sediment of junction between the ocean and a freshwater spring.</title>
        <authorList>
            <person name="Yoon J.-H."/>
        </authorList>
    </citation>
    <scope>NUCLEOTIDE SEQUENCE [LARGE SCALE GENOMIC DNA]</scope>
    <source>
        <strain evidence="4 5">SSKS-13</strain>
    </source>
</reference>
<feature type="compositionally biased region" description="Polar residues" evidence="1">
    <location>
        <begin position="215"/>
        <end position="227"/>
    </location>
</feature>
<dbReference type="EMBL" id="SSHH01000002">
    <property type="protein sequence ID" value="TIX50412.1"/>
    <property type="molecule type" value="Genomic_DNA"/>
</dbReference>
<dbReference type="RefSeq" id="WP_136693435.1">
    <property type="nucleotide sequence ID" value="NZ_SSHH01000002.1"/>
</dbReference>
<evidence type="ECO:0008006" key="6">
    <source>
        <dbReference type="Google" id="ProtNLM"/>
    </source>
</evidence>
<feature type="transmembrane region" description="Helical" evidence="2">
    <location>
        <begin position="66"/>
        <end position="84"/>
    </location>
</feature>
<keyword evidence="2" id="KW-0812">Transmembrane</keyword>
<evidence type="ECO:0000313" key="5">
    <source>
        <dbReference type="Proteomes" id="UP000309389"/>
    </source>
</evidence>
<evidence type="ECO:0000256" key="1">
    <source>
        <dbReference type="SAM" id="MobiDB-lite"/>
    </source>
</evidence>
<keyword evidence="2" id="KW-1133">Transmembrane helix</keyword>
<keyword evidence="5" id="KW-1185">Reference proteome</keyword>
<organism evidence="4 5">
    <name type="scientific">Alteraurantiacibacter aquimixticola</name>
    <dbReference type="NCBI Taxonomy" id="2489173"/>
    <lineage>
        <taxon>Bacteria</taxon>
        <taxon>Pseudomonadati</taxon>
        <taxon>Pseudomonadota</taxon>
        <taxon>Alphaproteobacteria</taxon>
        <taxon>Sphingomonadales</taxon>
        <taxon>Erythrobacteraceae</taxon>
        <taxon>Alteraurantiacibacter</taxon>
    </lineage>
</organism>
<dbReference type="AlphaFoldDB" id="A0A4T3F048"/>
<sequence length="269" mass="28691">MALSRNPLAIAAAMLATTSMTALPASAAELPTISAAPAGAYDADGENAEGYRRYRRHRHGVNAGDVIAGVVVLGAIAAIASSASNDRRDRDRYRVREDDVRYREAPPRRSGSWSSSGIDNAVDMCVDQVERGSDRVESVDNASRDGAGWSVSGSLDNGDYFTCRIDNDGRIRSVDLGDGFAANDHGQSRNSYDASLLREGEQWSDERYARARAATNGQSVQPASYPSSDDRYARGDAPLVDADLDSAPRPAYPGGPLPGEEGYEDSLGI</sequence>
<dbReference type="OrthoDB" id="7510861at2"/>
<feature type="chain" id="PRO_5020859608" description="Secreted protein" evidence="3">
    <location>
        <begin position="28"/>
        <end position="269"/>
    </location>
</feature>
<feature type="signal peptide" evidence="3">
    <location>
        <begin position="1"/>
        <end position="27"/>
    </location>
</feature>
<proteinExistence type="predicted"/>